<gene>
    <name evidence="2" type="ORF">SEVIR_6G133554v2</name>
</gene>
<name>A0A4U6U6R6_SETVI</name>
<dbReference type="Proteomes" id="UP000298652">
    <property type="component" value="Chromosome 6"/>
</dbReference>
<sequence length="97" mass="9865">MKLIVVGRIAGEATGAEAVGGTSIEAPTPADGAPAPADGAAAGGAVSGASDVGEVPEGVAIGEARWNVDGRRCRRERLEAKEDAGGRRRSVRQRRKM</sequence>
<dbReference type="EMBL" id="CM016557">
    <property type="protein sequence ID" value="TKW09924.1"/>
    <property type="molecule type" value="Genomic_DNA"/>
</dbReference>
<evidence type="ECO:0000313" key="2">
    <source>
        <dbReference type="EMBL" id="TKW09924.1"/>
    </source>
</evidence>
<evidence type="ECO:0000256" key="1">
    <source>
        <dbReference type="SAM" id="MobiDB-lite"/>
    </source>
</evidence>
<keyword evidence="3" id="KW-1185">Reference proteome</keyword>
<organism evidence="2 3">
    <name type="scientific">Setaria viridis</name>
    <name type="common">Green bristlegrass</name>
    <name type="synonym">Setaria italica subsp. viridis</name>
    <dbReference type="NCBI Taxonomy" id="4556"/>
    <lineage>
        <taxon>Eukaryota</taxon>
        <taxon>Viridiplantae</taxon>
        <taxon>Streptophyta</taxon>
        <taxon>Embryophyta</taxon>
        <taxon>Tracheophyta</taxon>
        <taxon>Spermatophyta</taxon>
        <taxon>Magnoliopsida</taxon>
        <taxon>Liliopsida</taxon>
        <taxon>Poales</taxon>
        <taxon>Poaceae</taxon>
        <taxon>PACMAD clade</taxon>
        <taxon>Panicoideae</taxon>
        <taxon>Panicodae</taxon>
        <taxon>Paniceae</taxon>
        <taxon>Cenchrinae</taxon>
        <taxon>Setaria</taxon>
    </lineage>
</organism>
<reference evidence="2" key="1">
    <citation type="submission" date="2019-03" db="EMBL/GenBank/DDBJ databases">
        <title>WGS assembly of Setaria viridis.</title>
        <authorList>
            <person name="Huang P."/>
            <person name="Jenkins J."/>
            <person name="Grimwood J."/>
            <person name="Barry K."/>
            <person name="Healey A."/>
            <person name="Mamidi S."/>
            <person name="Sreedasyam A."/>
            <person name="Shu S."/>
            <person name="Feldman M."/>
            <person name="Wu J."/>
            <person name="Yu Y."/>
            <person name="Chen C."/>
            <person name="Johnson J."/>
            <person name="Rokhsar D."/>
            <person name="Baxter I."/>
            <person name="Schmutz J."/>
            <person name="Brutnell T."/>
            <person name="Kellogg E."/>
        </authorList>
    </citation>
    <scope>NUCLEOTIDE SEQUENCE [LARGE SCALE GENOMIC DNA]</scope>
</reference>
<proteinExistence type="predicted"/>
<dbReference type="AlphaFoldDB" id="A0A4U6U6R6"/>
<feature type="compositionally biased region" description="Low complexity" evidence="1">
    <location>
        <begin position="29"/>
        <end position="40"/>
    </location>
</feature>
<protein>
    <submittedName>
        <fullName evidence="2">Uncharacterized protein</fullName>
    </submittedName>
</protein>
<evidence type="ECO:0000313" key="3">
    <source>
        <dbReference type="Proteomes" id="UP000298652"/>
    </source>
</evidence>
<feature type="region of interest" description="Disordered" evidence="1">
    <location>
        <begin position="15"/>
        <end position="49"/>
    </location>
</feature>
<accession>A0A4U6U6R6</accession>
<dbReference type="Gramene" id="TKW09924">
    <property type="protein sequence ID" value="TKW09924"/>
    <property type="gene ID" value="SEVIR_6G133554v2"/>
</dbReference>